<name>A0A4Y2VDW8_ARAVE</name>
<evidence type="ECO:0000313" key="2">
    <source>
        <dbReference type="EMBL" id="GBO23473.1"/>
    </source>
</evidence>
<dbReference type="AlphaFoldDB" id="A0A4Y2VDW8"/>
<evidence type="ECO:0000256" key="1">
    <source>
        <dbReference type="SAM" id="MobiDB-lite"/>
    </source>
</evidence>
<protein>
    <submittedName>
        <fullName evidence="2">Uncharacterized protein</fullName>
    </submittedName>
</protein>
<evidence type="ECO:0000313" key="3">
    <source>
        <dbReference type="Proteomes" id="UP000499080"/>
    </source>
</evidence>
<feature type="compositionally biased region" description="Polar residues" evidence="1">
    <location>
        <begin position="59"/>
        <end position="71"/>
    </location>
</feature>
<accession>A0A4Y2VDW8</accession>
<proteinExistence type="predicted"/>
<feature type="region of interest" description="Disordered" evidence="1">
    <location>
        <begin position="43"/>
        <end position="71"/>
    </location>
</feature>
<dbReference type="EMBL" id="BGPR01046530">
    <property type="protein sequence ID" value="GBO23473.1"/>
    <property type="molecule type" value="Genomic_DNA"/>
</dbReference>
<sequence>MLNCSQMTRATPELAPLLKASTPVGELLAHGGGFGVRQAHKYGESSAESAFEPGASNPKAETTTFHNTSAF</sequence>
<gene>
    <name evidence="2" type="ORF">AVEN_254503_1</name>
</gene>
<comment type="caution">
    <text evidence="2">The sequence shown here is derived from an EMBL/GenBank/DDBJ whole genome shotgun (WGS) entry which is preliminary data.</text>
</comment>
<dbReference type="Proteomes" id="UP000499080">
    <property type="component" value="Unassembled WGS sequence"/>
</dbReference>
<organism evidence="2 3">
    <name type="scientific">Araneus ventricosus</name>
    <name type="common">Orbweaver spider</name>
    <name type="synonym">Epeira ventricosa</name>
    <dbReference type="NCBI Taxonomy" id="182803"/>
    <lineage>
        <taxon>Eukaryota</taxon>
        <taxon>Metazoa</taxon>
        <taxon>Ecdysozoa</taxon>
        <taxon>Arthropoda</taxon>
        <taxon>Chelicerata</taxon>
        <taxon>Arachnida</taxon>
        <taxon>Araneae</taxon>
        <taxon>Araneomorphae</taxon>
        <taxon>Entelegynae</taxon>
        <taxon>Araneoidea</taxon>
        <taxon>Araneidae</taxon>
        <taxon>Araneus</taxon>
    </lineage>
</organism>
<reference evidence="2 3" key="1">
    <citation type="journal article" date="2019" name="Sci. Rep.">
        <title>Orb-weaving spider Araneus ventricosus genome elucidates the spidroin gene catalogue.</title>
        <authorList>
            <person name="Kono N."/>
            <person name="Nakamura H."/>
            <person name="Ohtoshi R."/>
            <person name="Moran D.A.P."/>
            <person name="Shinohara A."/>
            <person name="Yoshida Y."/>
            <person name="Fujiwara M."/>
            <person name="Mori M."/>
            <person name="Tomita M."/>
            <person name="Arakawa K."/>
        </authorList>
    </citation>
    <scope>NUCLEOTIDE SEQUENCE [LARGE SCALE GENOMIC DNA]</scope>
</reference>
<keyword evidence="3" id="KW-1185">Reference proteome</keyword>